<evidence type="ECO:0000259" key="3">
    <source>
        <dbReference type="PROSITE" id="PS50943"/>
    </source>
</evidence>
<accession>A0AAN0SI19</accession>
<dbReference type="PANTHER" id="PTHR16305:SF28">
    <property type="entry name" value="GUANYLATE CYCLASE DOMAIN-CONTAINING PROTEIN"/>
    <property type="match status" value="1"/>
</dbReference>
<dbReference type="AlphaFoldDB" id="A0AAN0SI19"/>
<dbReference type="KEGG" id="vcy:IX92_28560"/>
<geneLocation type="plasmid" evidence="4 5">
    <name>p319</name>
</geneLocation>
<dbReference type="CDD" id="cd00093">
    <property type="entry name" value="HTH_XRE"/>
    <property type="match status" value="1"/>
</dbReference>
<dbReference type="SUPFAM" id="SSF52540">
    <property type="entry name" value="P-loop containing nucleoside triphosphate hydrolases"/>
    <property type="match status" value="1"/>
</dbReference>
<gene>
    <name evidence="4" type="ORF">IX92_28560</name>
</gene>
<dbReference type="Gene3D" id="1.10.260.40">
    <property type="entry name" value="lambda repressor-like DNA-binding domains"/>
    <property type="match status" value="1"/>
</dbReference>
<dbReference type="Pfam" id="PF13191">
    <property type="entry name" value="AAA_16"/>
    <property type="match status" value="1"/>
</dbReference>
<dbReference type="InterPro" id="IPR001387">
    <property type="entry name" value="Cro/C1-type_HTH"/>
</dbReference>
<sequence length="966" mass="107379">MESSKGQSAGKVQLCRQKIKSLRQLNGFSQEGLSHALYDANCQVSIATVKRIETGKPVSFRIAGQMAKFFGASVDELIARPSEEELVPKALPKPVWLYVIYAPPRVHDLSEQDIGAQLKVTGLTVMDKVGGYYIGYDADSQTLERLQQLSRHQRLPPGGGPVKVAIKKSDLVMGPDHGDPIKKRDLDELVSLVQLLGPWSWVVDDASMVALSQCYVIERMSAQIATGYWLLHLGAELTTQLVGRQAEWQQMTQVLRGENATRQPVQCVHIQGDRGVGKSHLMHAVGEHVIAALSGRRITVMAREQVDSLSVLAKLLLSALALPGWASTSERSDAAQRLGLSTNETERLLVLLDAKAMPRTERLALRVATTDAKLVRQVLSQTQVRVLVLDDAECVDGDSWQVIQRAMEQMPVPPRCLIASDRPLPWGFSDRWHIQVHTLSPLTREDTTCLAQRWAPSAVSDVVLAQCVDICGGNPAFLRQLILEAPFEAEPLAPSYSFVDQQVERLTVEQKRVLWAAVACGPSVDSDVIRATFSYGDAALAILCQSSLLRRVESNRYTFLHSTVHAYLKDRITSPVWIDINTHLTHALAPRLDHGGTPAEWPLLYAHCLAQQGQPAKAFERYMEIARGHKDQGELHQAITTLQWAESSLQLAYSLRREINWLLLLGTVYKSHYGWSSPQQKRVFDQLQRVCVKSAQQGGLGSVFFHQWLEKLMALELDEALRLASVIQQHGVTMADGCIQVHGWAAQANTHFWAGDLDAAIVCAQRALDLHQVQNHSRDLREFGQDPRVVATLFLVLSYSLRGEAPMARRHLVAMTDLVASSDNVFSEAIGAQAALFYYFHAEQAEEVESRAEALLALAQRFEMPFFIGIAKVFLGWSLGRQGQGELGLALLADGYHHWLAKSGHRMGHSLYCCMSAELMLSSEQPHRARTVLQSGLHFMRSHGELTYLDRAERLMARVRGALNID</sequence>
<organism evidence="4 5">
    <name type="scientific">Vibrio coralliilyticus</name>
    <dbReference type="NCBI Taxonomy" id="190893"/>
    <lineage>
        <taxon>Bacteria</taxon>
        <taxon>Pseudomonadati</taxon>
        <taxon>Pseudomonadota</taxon>
        <taxon>Gammaproteobacteria</taxon>
        <taxon>Vibrionales</taxon>
        <taxon>Vibrionaceae</taxon>
        <taxon>Vibrio</taxon>
    </lineage>
</organism>
<proteinExistence type="predicted"/>
<dbReference type="GO" id="GO:0005524">
    <property type="term" value="F:ATP binding"/>
    <property type="evidence" value="ECO:0007669"/>
    <property type="project" value="UniProtKB-KW"/>
</dbReference>
<evidence type="ECO:0000256" key="1">
    <source>
        <dbReference type="ARBA" id="ARBA00022741"/>
    </source>
</evidence>
<evidence type="ECO:0000313" key="5">
    <source>
        <dbReference type="Proteomes" id="UP000030081"/>
    </source>
</evidence>
<keyword evidence="1" id="KW-0547">Nucleotide-binding</keyword>
<keyword evidence="4" id="KW-0614">Plasmid</keyword>
<dbReference type="InterPro" id="IPR041664">
    <property type="entry name" value="AAA_16"/>
</dbReference>
<dbReference type="RefSeq" id="WP_043011910.1">
    <property type="nucleotide sequence ID" value="NZ_CP009620.1"/>
</dbReference>
<dbReference type="Gene3D" id="1.25.40.10">
    <property type="entry name" value="Tetratricopeptide repeat domain"/>
    <property type="match status" value="1"/>
</dbReference>
<dbReference type="Proteomes" id="UP000030081">
    <property type="component" value="Plasmid p319"/>
</dbReference>
<dbReference type="EMBL" id="CP009620">
    <property type="protein sequence ID" value="AIW22974.1"/>
    <property type="molecule type" value="Genomic_DNA"/>
</dbReference>
<reference evidence="4 5" key="1">
    <citation type="submission" date="2014-10" db="EMBL/GenBank/DDBJ databases">
        <title>The Complete Genome Sequence for the Shellfish Pathogen Vibrio coralliilyticus RE98 Isolated from a Shellfish Hatchery.</title>
        <authorList>
            <person name="Richards G.P."/>
            <person name="Bono J.L."/>
            <person name="Watson M.A."/>
            <person name="Needleman D.S."/>
        </authorList>
    </citation>
    <scope>NUCLEOTIDE SEQUENCE [LARGE SCALE GENOMIC DNA]</scope>
    <source>
        <strain evidence="4 5">RE98</strain>
        <plasmid evidence="4 5">p319</plasmid>
    </source>
</reference>
<keyword evidence="2" id="KW-0067">ATP-binding</keyword>
<dbReference type="InterPro" id="IPR011990">
    <property type="entry name" value="TPR-like_helical_dom_sf"/>
</dbReference>
<dbReference type="SMART" id="SM00530">
    <property type="entry name" value="HTH_XRE"/>
    <property type="match status" value="1"/>
</dbReference>
<dbReference type="PANTHER" id="PTHR16305">
    <property type="entry name" value="TESTICULAR SOLUBLE ADENYLYL CYCLASE"/>
    <property type="match status" value="1"/>
</dbReference>
<evidence type="ECO:0000256" key="2">
    <source>
        <dbReference type="ARBA" id="ARBA00022840"/>
    </source>
</evidence>
<dbReference type="InterPro" id="IPR010982">
    <property type="entry name" value="Lambda_DNA-bd_dom_sf"/>
</dbReference>
<protein>
    <recommendedName>
        <fullName evidence="3">HTH cro/C1-type domain-containing protein</fullName>
    </recommendedName>
</protein>
<dbReference type="GO" id="GO:0003677">
    <property type="term" value="F:DNA binding"/>
    <property type="evidence" value="ECO:0007669"/>
    <property type="project" value="InterPro"/>
</dbReference>
<name>A0AAN0SI19_9VIBR</name>
<dbReference type="GO" id="GO:0005737">
    <property type="term" value="C:cytoplasm"/>
    <property type="evidence" value="ECO:0007669"/>
    <property type="project" value="TreeGrafter"/>
</dbReference>
<dbReference type="InterPro" id="IPR027417">
    <property type="entry name" value="P-loop_NTPase"/>
</dbReference>
<keyword evidence="5" id="KW-1185">Reference proteome</keyword>
<dbReference type="PROSITE" id="PS50943">
    <property type="entry name" value="HTH_CROC1"/>
    <property type="match status" value="1"/>
</dbReference>
<evidence type="ECO:0000313" key="4">
    <source>
        <dbReference type="EMBL" id="AIW22974.1"/>
    </source>
</evidence>
<dbReference type="SUPFAM" id="SSF47413">
    <property type="entry name" value="lambda repressor-like DNA-binding domains"/>
    <property type="match status" value="1"/>
</dbReference>
<dbReference type="Gene3D" id="3.40.50.300">
    <property type="entry name" value="P-loop containing nucleotide triphosphate hydrolases"/>
    <property type="match status" value="1"/>
</dbReference>
<dbReference type="GO" id="GO:0004016">
    <property type="term" value="F:adenylate cyclase activity"/>
    <property type="evidence" value="ECO:0007669"/>
    <property type="project" value="TreeGrafter"/>
</dbReference>
<feature type="domain" description="HTH cro/C1-type" evidence="3">
    <location>
        <begin position="19"/>
        <end position="77"/>
    </location>
</feature>